<evidence type="ECO:0000256" key="2">
    <source>
        <dbReference type="ARBA" id="ARBA00010068"/>
    </source>
</evidence>
<keyword evidence="5 8" id="KW-0812">Transmembrane</keyword>
<protein>
    <submittedName>
        <fullName evidence="9">Uncharacterized protein</fullName>
    </submittedName>
</protein>
<feature type="transmembrane region" description="Helical" evidence="8">
    <location>
        <begin position="20"/>
        <end position="40"/>
    </location>
</feature>
<feature type="transmembrane region" description="Helical" evidence="8">
    <location>
        <begin position="80"/>
        <end position="103"/>
    </location>
</feature>
<dbReference type="InterPro" id="IPR038523">
    <property type="entry name" value="AmiSUreI_transpt_sf"/>
</dbReference>
<comment type="subcellular location">
    <subcellularLocation>
        <location evidence="1">Cell membrane</location>
        <topology evidence="1">Multi-pass membrane protein</topology>
    </subcellularLocation>
</comment>
<dbReference type="CDD" id="cd13429">
    <property type="entry name" value="UreI_AmiS_like_2"/>
    <property type="match status" value="1"/>
</dbReference>
<dbReference type="EMBL" id="AB525231">
    <property type="protein sequence ID" value="BAI66036.1"/>
    <property type="molecule type" value="Genomic_DNA"/>
</dbReference>
<keyword evidence="7 8" id="KW-0472">Membrane</keyword>
<evidence type="ECO:0000256" key="8">
    <source>
        <dbReference type="SAM" id="Phobius"/>
    </source>
</evidence>
<evidence type="ECO:0000313" key="9">
    <source>
        <dbReference type="EMBL" id="BAI66036.1"/>
    </source>
</evidence>
<feature type="transmembrane region" description="Helical" evidence="8">
    <location>
        <begin position="110"/>
        <end position="131"/>
    </location>
</feature>
<proteinExistence type="inferred from homology"/>
<feature type="transmembrane region" description="Helical" evidence="8">
    <location>
        <begin position="137"/>
        <end position="155"/>
    </location>
</feature>
<dbReference type="GO" id="GO:0005886">
    <property type="term" value="C:plasma membrane"/>
    <property type="evidence" value="ECO:0007669"/>
    <property type="project" value="UniProtKB-SubCell"/>
</dbReference>
<evidence type="ECO:0000256" key="6">
    <source>
        <dbReference type="ARBA" id="ARBA00022989"/>
    </source>
</evidence>
<dbReference type="AlphaFoldDB" id="D2KYA8"/>
<dbReference type="Gene3D" id="1.25.40.600">
    <property type="match status" value="1"/>
</dbReference>
<accession>D2KYA8</accession>
<feature type="transmembrane region" description="Helical" evidence="8">
    <location>
        <begin position="192"/>
        <end position="218"/>
    </location>
</feature>
<feature type="transmembrane region" description="Helical" evidence="8">
    <location>
        <begin position="162"/>
        <end position="186"/>
    </location>
</feature>
<keyword evidence="4" id="KW-1003">Cell membrane</keyword>
<feature type="transmembrane region" description="Helical" evidence="8">
    <location>
        <begin position="47"/>
        <end position="68"/>
    </location>
</feature>
<reference evidence="9" key="1">
    <citation type="journal article" date="2010" name="Appl. Microbiol. Biotechnol.">
        <title>Characterization of a 24-kb plasmid pCGR2 newly isolated from Corynebacterium glutamicum.</title>
        <authorList>
            <person name="Tsuchida Y."/>
            <person name="Kimura S."/>
            <person name="Suzuki N."/>
            <person name="Inui M."/>
            <person name="Yukawa H."/>
        </authorList>
    </citation>
    <scope>NUCLEOTIDE SEQUENCE</scope>
    <source>
        <strain evidence="9">ATCC 14997</strain>
        <plasmid evidence="9">pCGR2</plasmid>
    </source>
</reference>
<keyword evidence="6 8" id="KW-1133">Transmembrane helix</keyword>
<keyword evidence="9" id="KW-0614">Plasmid</keyword>
<comment type="similarity">
    <text evidence="2">Belongs to the AmiS/UreI family.</text>
</comment>
<sequence>MHAHRGLPLSIPGKFRRITMASIALLFVGAVLLINGLVFLDRIEGKAAIPLNLLVGALLMMTALLQVSSVPPSSVDFRSAAFAAVGFTLFGFTYLTVGANSLFGGSGSALGWYCGWAAGISMVLASVNFAGSTDLPMAWLWASWSVLFIAFFLALTTGRKQLASATGVLAILQSATTTSIPGLMMINGSWSTVSVTVIAVVQIAVVLVYMAVAGVLILRRRADTPLLPVLSRASATRMSPTADRVSP</sequence>
<evidence type="ECO:0000256" key="4">
    <source>
        <dbReference type="ARBA" id="ARBA00022475"/>
    </source>
</evidence>
<evidence type="ECO:0000256" key="1">
    <source>
        <dbReference type="ARBA" id="ARBA00004651"/>
    </source>
</evidence>
<keyword evidence="3" id="KW-0813">Transport</keyword>
<dbReference type="InterPro" id="IPR003211">
    <property type="entry name" value="AmiSUreI_transpt"/>
</dbReference>
<evidence type="ECO:0000256" key="7">
    <source>
        <dbReference type="ARBA" id="ARBA00023136"/>
    </source>
</evidence>
<evidence type="ECO:0000256" key="3">
    <source>
        <dbReference type="ARBA" id="ARBA00022448"/>
    </source>
</evidence>
<geneLocation type="plasmid" evidence="9">
    <name>pCGR2</name>
</geneLocation>
<evidence type="ECO:0000256" key="5">
    <source>
        <dbReference type="ARBA" id="ARBA00022692"/>
    </source>
</evidence>
<name>D2KYA8_CORGT</name>
<organism evidence="9">
    <name type="scientific">Corynebacterium glutamicum</name>
    <name type="common">Brevibacterium saccharolyticum</name>
    <dbReference type="NCBI Taxonomy" id="1718"/>
    <lineage>
        <taxon>Bacteria</taxon>
        <taxon>Bacillati</taxon>
        <taxon>Actinomycetota</taxon>
        <taxon>Actinomycetes</taxon>
        <taxon>Mycobacteriales</taxon>
        <taxon>Corynebacteriaceae</taxon>
        <taxon>Corynebacterium</taxon>
    </lineage>
</organism>
<dbReference type="Pfam" id="PF02293">
    <property type="entry name" value="AmiS_UreI"/>
    <property type="match status" value="1"/>
</dbReference>